<dbReference type="InterPro" id="IPR045279">
    <property type="entry name" value="ARR-like"/>
</dbReference>
<organism evidence="5">
    <name type="scientific">Spirodela intermedia</name>
    <name type="common">Intermediate duckweed</name>
    <dbReference type="NCBI Taxonomy" id="51605"/>
    <lineage>
        <taxon>Eukaryota</taxon>
        <taxon>Viridiplantae</taxon>
        <taxon>Streptophyta</taxon>
        <taxon>Embryophyta</taxon>
        <taxon>Tracheophyta</taxon>
        <taxon>Spermatophyta</taxon>
        <taxon>Magnoliopsida</taxon>
        <taxon>Liliopsida</taxon>
        <taxon>Araceae</taxon>
        <taxon>Lemnoideae</taxon>
        <taxon>Spirodela</taxon>
    </lineage>
</organism>
<dbReference type="InterPro" id="IPR001789">
    <property type="entry name" value="Sig_transdc_resp-reg_receiver"/>
</dbReference>
<dbReference type="InterPro" id="IPR011006">
    <property type="entry name" value="CheY-like_superfamily"/>
</dbReference>
<evidence type="ECO:0000256" key="3">
    <source>
        <dbReference type="SAM" id="MobiDB-lite"/>
    </source>
</evidence>
<dbReference type="Pfam" id="PF00072">
    <property type="entry name" value="Response_reg"/>
    <property type="match status" value="1"/>
</dbReference>
<reference evidence="5 6" key="1">
    <citation type="submission" date="2019-12" db="EMBL/GenBank/DDBJ databases">
        <authorList>
            <person name="Scholz U."/>
            <person name="Mascher M."/>
            <person name="Fiebig A."/>
        </authorList>
    </citation>
    <scope>NUCLEOTIDE SEQUENCE</scope>
</reference>
<gene>
    <name evidence="5" type="ORF">SI7747_02003029</name>
</gene>
<comment type="caution">
    <text evidence="2">Lacks conserved residue(s) required for the propagation of feature annotation.</text>
</comment>
<dbReference type="AlphaFoldDB" id="A0A7I8IFL5"/>
<evidence type="ECO:0000313" key="6">
    <source>
        <dbReference type="Proteomes" id="UP001189122"/>
    </source>
</evidence>
<dbReference type="Proteomes" id="UP001189122">
    <property type="component" value="Unassembled WGS sequence"/>
</dbReference>
<feature type="region of interest" description="Disordered" evidence="3">
    <location>
        <begin position="171"/>
        <end position="198"/>
    </location>
</feature>
<dbReference type="EMBL" id="CACRZD030000002">
    <property type="protein sequence ID" value="CAA6656489.1"/>
    <property type="molecule type" value="Genomic_DNA"/>
</dbReference>
<proteinExistence type="predicted"/>
<dbReference type="SMART" id="SM00448">
    <property type="entry name" value="REC"/>
    <property type="match status" value="1"/>
</dbReference>
<dbReference type="PANTHER" id="PTHR43874:SF67">
    <property type="entry name" value="TWO-COMPONENT RESPONSE REGULATOR ARR2"/>
    <property type="match status" value="1"/>
</dbReference>
<dbReference type="PROSITE" id="PS50110">
    <property type="entry name" value="RESPONSE_REGULATORY"/>
    <property type="match status" value="1"/>
</dbReference>
<keyword evidence="1" id="KW-0902">Two-component regulatory system</keyword>
<dbReference type="Gene3D" id="3.40.50.2300">
    <property type="match status" value="1"/>
</dbReference>
<feature type="compositionally biased region" description="Basic and acidic residues" evidence="3">
    <location>
        <begin position="186"/>
        <end position="198"/>
    </location>
</feature>
<evidence type="ECO:0000313" key="5">
    <source>
        <dbReference type="EMBL" id="CAA2616815.1"/>
    </source>
</evidence>
<dbReference type="SUPFAM" id="SSF52172">
    <property type="entry name" value="CheY-like"/>
    <property type="match status" value="1"/>
</dbReference>
<dbReference type="EMBL" id="LR743589">
    <property type="protein sequence ID" value="CAA2616815.1"/>
    <property type="molecule type" value="Genomic_DNA"/>
</dbReference>
<keyword evidence="6" id="KW-1185">Reference proteome</keyword>
<dbReference type="PANTHER" id="PTHR43874">
    <property type="entry name" value="TWO-COMPONENT RESPONSE REGULATOR"/>
    <property type="match status" value="1"/>
</dbReference>
<accession>A0A7I8IFL5</accession>
<protein>
    <recommendedName>
        <fullName evidence="4">Response regulatory domain-containing protein</fullName>
    </recommendedName>
</protein>
<dbReference type="GO" id="GO:0000160">
    <property type="term" value="P:phosphorelay signal transduction system"/>
    <property type="evidence" value="ECO:0007669"/>
    <property type="project" value="UniProtKB-KW"/>
</dbReference>
<evidence type="ECO:0000259" key="4">
    <source>
        <dbReference type="PROSITE" id="PS50110"/>
    </source>
</evidence>
<dbReference type="GO" id="GO:0009736">
    <property type="term" value="P:cytokinin-activated signaling pathway"/>
    <property type="evidence" value="ECO:0007669"/>
    <property type="project" value="InterPro"/>
</dbReference>
<name>A0A7I8IFL5_SPIIN</name>
<evidence type="ECO:0000256" key="1">
    <source>
        <dbReference type="ARBA" id="ARBA00023012"/>
    </source>
</evidence>
<sequence>MYILIKNTIFWDVSCDQQTRTTMDAIFSIIFPHGLQAMIVDEDHICLSIITNLLKECKFKVAQFTKPSVALSTFRVEGSGCHLIVIAVPTMEMDAFSLLEEARKEHHVPALMMTRRPSPEVAEKCKSYGDCYYLHLPTGVPELMNFVFDALSWWWSRTTYAAKGSEARNQLSQDVQTAVPPPRDWFSGRRPEQHREDMAPETKKAISDALDKLDAHLSVAKKVIGMRGRVPSIARGLFGLRFVGFHFIRALWRGVGHPGDWCNYINLFLATAPHHMTLPNQVCNCVVACQLACIYLMLLFLLCRKILVSLKVSCDSSLNFYTP</sequence>
<feature type="domain" description="Response regulatory" evidence="4">
    <location>
        <begin position="36"/>
        <end position="151"/>
    </location>
</feature>
<evidence type="ECO:0000256" key="2">
    <source>
        <dbReference type="PROSITE-ProRule" id="PRU00169"/>
    </source>
</evidence>